<dbReference type="GO" id="GO:0071555">
    <property type="term" value="P:cell wall organization"/>
    <property type="evidence" value="ECO:0007669"/>
    <property type="project" value="UniProtKB-KW"/>
</dbReference>
<keyword evidence="9" id="KW-0378">Hydrolase</keyword>
<evidence type="ECO:0000256" key="11">
    <source>
        <dbReference type="ARBA" id="ARBA00022984"/>
    </source>
</evidence>
<keyword evidence="11" id="KW-0573">Peptidoglycan synthesis</keyword>
<evidence type="ECO:0000256" key="10">
    <source>
        <dbReference type="ARBA" id="ARBA00022960"/>
    </source>
</evidence>
<dbReference type="RefSeq" id="WP_069643319.1">
    <property type="nucleotide sequence ID" value="NZ_MIJE01000030.1"/>
</dbReference>
<keyword evidence="6" id="KW-0645">Protease</keyword>
<evidence type="ECO:0000256" key="14">
    <source>
        <dbReference type="ARBA" id="ARBA00023316"/>
    </source>
</evidence>
<dbReference type="InterPro" id="IPR001460">
    <property type="entry name" value="PCN-bd_Tpept"/>
</dbReference>
<sequence>MWGATKWVINKLITLTVIGVIGLVGFAIYLKGQPLPEQNIHYTTKVFARDYQLIDTLSIAENRVHVPLNEISDYLKDATIAIEDHRFYSHLGFDIKGIIRAVYVNLQNQSRVQGGSTISQQLAKNLYLSHEKTWERKFSEMILTAQIELHYTKDYILEKYLNQIYYGHGSYGIEAASQSYFGKSASELNLAEATMLAGIPKGPRLFSPLLNYENAVHRQQLILQRMYENGYITQAELDEAVQEELVFHESLAKNAASYYFRDYVINELIHLGFEEEFIRSQGLEIVTTLDKEKQQTAASLIDSHLQDRDEIQAALVTINPENGDILAMIGGKDYRESQFNRVTARRQAGSTFKPFVYLAALDSGLTSVSKLKSEPARFTYDRGRQEYTPRNFNDFYFNDDITFLTALAASDNVVAVKANLMVRPELVKDTAHQLGINSNLQAEPSLALGAFPVSPLEMTVAYGAIANQGIRVEPRSVLEVRDHRGRLLYSGEPEKKVVHQPETMYILTDMMRSVFEPGGTGFRVAHLLPFDVAGKTGTTDTDAWMIGFTPDNVTTVWVGYDRDRFISRQESYLATPIWADYMSQVSGTTMTVMSQDSNTVETTMHYRQFPIPRGLNAVTICLDTGERPVDGCTNTRTLYFLPGTEPN</sequence>
<dbReference type="GO" id="GO:0030288">
    <property type="term" value="C:outer membrane-bounded periplasmic space"/>
    <property type="evidence" value="ECO:0007669"/>
    <property type="project" value="TreeGrafter"/>
</dbReference>
<evidence type="ECO:0000256" key="16">
    <source>
        <dbReference type="ARBA" id="ARBA00049902"/>
    </source>
</evidence>
<dbReference type="GO" id="GO:0008955">
    <property type="term" value="F:peptidoglycan glycosyltransferase activity"/>
    <property type="evidence" value="ECO:0007669"/>
    <property type="project" value="UniProtKB-EC"/>
</dbReference>
<dbReference type="SUPFAM" id="SSF53955">
    <property type="entry name" value="Lysozyme-like"/>
    <property type="match status" value="1"/>
</dbReference>
<dbReference type="InterPro" id="IPR023346">
    <property type="entry name" value="Lysozyme-like_dom_sf"/>
</dbReference>
<keyword evidence="13" id="KW-0511">Multifunctional enzyme</keyword>
<keyword evidence="8" id="KW-0808">Transferase</keyword>
<gene>
    <name evidence="20" type="ORF">BHF68_06595</name>
</gene>
<dbReference type="AlphaFoldDB" id="A0A1E5G1M5"/>
<name>A0A1E5G1M5_9FIRM</name>
<dbReference type="SUPFAM" id="SSF56601">
    <property type="entry name" value="beta-lactamase/transpeptidase-like"/>
    <property type="match status" value="1"/>
</dbReference>
<evidence type="ECO:0000256" key="4">
    <source>
        <dbReference type="ARBA" id="ARBA00022475"/>
    </source>
</evidence>
<evidence type="ECO:0000313" key="21">
    <source>
        <dbReference type="Proteomes" id="UP000094296"/>
    </source>
</evidence>
<comment type="similarity">
    <text evidence="3">In the N-terminal section; belongs to the glycosyltransferase 51 family.</text>
</comment>
<protein>
    <submittedName>
        <fullName evidence="20">Uncharacterized protein</fullName>
    </submittedName>
</protein>
<feature type="domain" description="Penicillin-binding protein transpeptidase" evidence="18">
    <location>
        <begin position="314"/>
        <end position="582"/>
    </location>
</feature>
<evidence type="ECO:0000256" key="2">
    <source>
        <dbReference type="ARBA" id="ARBA00007090"/>
    </source>
</evidence>
<dbReference type="GO" id="GO:0006508">
    <property type="term" value="P:proteolysis"/>
    <property type="evidence" value="ECO:0007669"/>
    <property type="project" value="UniProtKB-KW"/>
</dbReference>
<dbReference type="InterPro" id="IPR050396">
    <property type="entry name" value="Glycosyltr_51/Transpeptidase"/>
</dbReference>
<evidence type="ECO:0000313" key="20">
    <source>
        <dbReference type="EMBL" id="OEF96736.1"/>
    </source>
</evidence>
<evidence type="ECO:0000256" key="15">
    <source>
        <dbReference type="ARBA" id="ARBA00034000"/>
    </source>
</evidence>
<keyword evidence="17" id="KW-0812">Transmembrane</keyword>
<keyword evidence="7" id="KW-0328">Glycosyltransferase</keyword>
<dbReference type="GO" id="GO:0009002">
    <property type="term" value="F:serine-type D-Ala-D-Ala carboxypeptidase activity"/>
    <property type="evidence" value="ECO:0007669"/>
    <property type="project" value="UniProtKB-EC"/>
</dbReference>
<dbReference type="NCBIfam" id="TIGR02074">
    <property type="entry name" value="PBP_1a_fam"/>
    <property type="match status" value="1"/>
</dbReference>
<keyword evidence="5" id="KW-0121">Carboxypeptidase</keyword>
<dbReference type="InterPro" id="IPR036950">
    <property type="entry name" value="PBP_transglycosylase"/>
</dbReference>
<organism evidence="20 21">
    <name type="scientific">Desulfuribacillus alkaliarsenatis</name>
    <dbReference type="NCBI Taxonomy" id="766136"/>
    <lineage>
        <taxon>Bacteria</taxon>
        <taxon>Bacillati</taxon>
        <taxon>Bacillota</taxon>
        <taxon>Desulfuribacillia</taxon>
        <taxon>Desulfuribacillales</taxon>
        <taxon>Desulfuribacillaceae</taxon>
        <taxon>Desulfuribacillus</taxon>
    </lineage>
</organism>
<dbReference type="PANTHER" id="PTHR32282:SF11">
    <property type="entry name" value="PENICILLIN-BINDING PROTEIN 1B"/>
    <property type="match status" value="1"/>
</dbReference>
<evidence type="ECO:0000256" key="7">
    <source>
        <dbReference type="ARBA" id="ARBA00022676"/>
    </source>
</evidence>
<comment type="catalytic activity">
    <reaction evidence="15">
        <text>Preferential cleavage: (Ac)2-L-Lys-D-Ala-|-D-Ala. Also transpeptidation of peptidyl-alanyl moieties that are N-acyl substituents of D-alanine.</text>
        <dbReference type="EC" id="3.4.16.4"/>
    </reaction>
</comment>
<keyword evidence="10" id="KW-0133">Cell shape</keyword>
<dbReference type="InterPro" id="IPR012338">
    <property type="entry name" value="Beta-lactam/transpept-like"/>
</dbReference>
<keyword evidence="21" id="KW-1185">Reference proteome</keyword>
<keyword evidence="4" id="KW-1003">Cell membrane</keyword>
<dbReference type="GO" id="GO:0005886">
    <property type="term" value="C:plasma membrane"/>
    <property type="evidence" value="ECO:0007669"/>
    <property type="project" value="UniProtKB-SubCell"/>
</dbReference>
<dbReference type="GO" id="GO:0009252">
    <property type="term" value="P:peptidoglycan biosynthetic process"/>
    <property type="evidence" value="ECO:0007669"/>
    <property type="project" value="UniProtKB-KW"/>
</dbReference>
<feature type="domain" description="Glycosyl transferase family 51" evidence="19">
    <location>
        <begin position="53"/>
        <end position="226"/>
    </location>
</feature>
<feature type="transmembrane region" description="Helical" evidence="17">
    <location>
        <begin position="12"/>
        <end position="30"/>
    </location>
</feature>
<comment type="caution">
    <text evidence="20">The sequence shown here is derived from an EMBL/GenBank/DDBJ whole genome shotgun (WGS) entry which is preliminary data.</text>
</comment>
<evidence type="ECO:0000259" key="18">
    <source>
        <dbReference type="Pfam" id="PF00905"/>
    </source>
</evidence>
<comment type="similarity">
    <text evidence="2">In the C-terminal section; belongs to the transpeptidase family.</text>
</comment>
<proteinExistence type="inferred from homology"/>
<dbReference type="Pfam" id="PF00905">
    <property type="entry name" value="Transpeptidase"/>
    <property type="match status" value="1"/>
</dbReference>
<reference evidence="20 21" key="1">
    <citation type="submission" date="2016-09" db="EMBL/GenBank/DDBJ databases">
        <title>Draft genome sequence for the type strain of Desulfuribacillus alkaliarsenatis AHT28, an obligately anaerobic, sulfidogenic bacterium isolated from Russian soda lake sediments.</title>
        <authorList>
            <person name="Abin C.A."/>
            <person name="Hollibaugh J.T."/>
        </authorList>
    </citation>
    <scope>NUCLEOTIDE SEQUENCE [LARGE SCALE GENOMIC DNA]</scope>
    <source>
        <strain evidence="20 21">AHT28</strain>
    </source>
</reference>
<dbReference type="FunFam" id="1.10.3810.10:FF:000001">
    <property type="entry name" value="Penicillin-binding protein 1A"/>
    <property type="match status" value="1"/>
</dbReference>
<comment type="subcellular location">
    <subcellularLocation>
        <location evidence="1">Cell membrane</location>
    </subcellularLocation>
</comment>
<dbReference type="Gene3D" id="3.40.710.10">
    <property type="entry name" value="DD-peptidase/beta-lactamase superfamily"/>
    <property type="match status" value="1"/>
</dbReference>
<comment type="catalytic activity">
    <reaction evidence="16">
        <text>[GlcNAc-(1-&gt;4)-Mur2Ac(oyl-L-Ala-gamma-D-Glu-L-Lys-D-Ala-D-Ala)](n)-di-trans,octa-cis-undecaprenyl diphosphate + beta-D-GlcNAc-(1-&gt;4)-Mur2Ac(oyl-L-Ala-gamma-D-Glu-L-Lys-D-Ala-D-Ala)-di-trans,octa-cis-undecaprenyl diphosphate = [GlcNAc-(1-&gt;4)-Mur2Ac(oyl-L-Ala-gamma-D-Glu-L-Lys-D-Ala-D-Ala)](n+1)-di-trans,octa-cis-undecaprenyl diphosphate + di-trans,octa-cis-undecaprenyl diphosphate + H(+)</text>
        <dbReference type="Rhea" id="RHEA:23708"/>
        <dbReference type="Rhea" id="RHEA-COMP:9602"/>
        <dbReference type="Rhea" id="RHEA-COMP:9603"/>
        <dbReference type="ChEBI" id="CHEBI:15378"/>
        <dbReference type="ChEBI" id="CHEBI:58405"/>
        <dbReference type="ChEBI" id="CHEBI:60033"/>
        <dbReference type="ChEBI" id="CHEBI:78435"/>
        <dbReference type="EC" id="2.4.99.28"/>
    </reaction>
</comment>
<keyword evidence="12 17" id="KW-0472">Membrane</keyword>
<dbReference type="EMBL" id="MIJE01000030">
    <property type="protein sequence ID" value="OEF96736.1"/>
    <property type="molecule type" value="Genomic_DNA"/>
</dbReference>
<evidence type="ECO:0000256" key="6">
    <source>
        <dbReference type="ARBA" id="ARBA00022670"/>
    </source>
</evidence>
<evidence type="ECO:0000256" key="3">
    <source>
        <dbReference type="ARBA" id="ARBA00007739"/>
    </source>
</evidence>
<dbReference type="PANTHER" id="PTHR32282">
    <property type="entry name" value="BINDING PROTEIN TRANSPEPTIDASE, PUTATIVE-RELATED"/>
    <property type="match status" value="1"/>
</dbReference>
<evidence type="ECO:0000256" key="13">
    <source>
        <dbReference type="ARBA" id="ARBA00023268"/>
    </source>
</evidence>
<evidence type="ECO:0000259" key="19">
    <source>
        <dbReference type="Pfam" id="PF00912"/>
    </source>
</evidence>
<dbReference type="Gene3D" id="1.10.3810.10">
    <property type="entry name" value="Biosynthetic peptidoglycan transglycosylase-like"/>
    <property type="match status" value="1"/>
</dbReference>
<dbReference type="Proteomes" id="UP000094296">
    <property type="component" value="Unassembled WGS sequence"/>
</dbReference>
<dbReference type="GO" id="GO:0008658">
    <property type="term" value="F:penicillin binding"/>
    <property type="evidence" value="ECO:0007669"/>
    <property type="project" value="InterPro"/>
</dbReference>
<dbReference type="InterPro" id="IPR001264">
    <property type="entry name" value="Glyco_trans_51"/>
</dbReference>
<dbReference type="Pfam" id="PF00912">
    <property type="entry name" value="Transgly"/>
    <property type="match status" value="1"/>
</dbReference>
<keyword evidence="14" id="KW-0961">Cell wall biogenesis/degradation</keyword>
<evidence type="ECO:0000256" key="5">
    <source>
        <dbReference type="ARBA" id="ARBA00022645"/>
    </source>
</evidence>
<evidence type="ECO:0000256" key="12">
    <source>
        <dbReference type="ARBA" id="ARBA00023136"/>
    </source>
</evidence>
<evidence type="ECO:0000256" key="8">
    <source>
        <dbReference type="ARBA" id="ARBA00022679"/>
    </source>
</evidence>
<evidence type="ECO:0000256" key="17">
    <source>
        <dbReference type="SAM" id="Phobius"/>
    </source>
</evidence>
<accession>A0A1E5G1M5</accession>
<dbReference type="GO" id="GO:0008360">
    <property type="term" value="P:regulation of cell shape"/>
    <property type="evidence" value="ECO:0007669"/>
    <property type="project" value="UniProtKB-KW"/>
</dbReference>
<keyword evidence="17" id="KW-1133">Transmembrane helix</keyword>
<evidence type="ECO:0000256" key="9">
    <source>
        <dbReference type="ARBA" id="ARBA00022801"/>
    </source>
</evidence>
<evidence type="ECO:0000256" key="1">
    <source>
        <dbReference type="ARBA" id="ARBA00004236"/>
    </source>
</evidence>
<dbReference type="STRING" id="766136.BHF68_06595"/>